<dbReference type="Pfam" id="PF00107">
    <property type="entry name" value="ADH_zinc_N"/>
    <property type="match status" value="1"/>
</dbReference>
<evidence type="ECO:0000259" key="9">
    <source>
        <dbReference type="Pfam" id="PF00107"/>
    </source>
</evidence>
<comment type="cofactor">
    <cofactor evidence="1">
        <name>Zn(2+)</name>
        <dbReference type="ChEBI" id="CHEBI:29105"/>
    </cofactor>
</comment>
<dbReference type="PANTHER" id="PTHR43401:SF2">
    <property type="entry name" value="L-THREONINE 3-DEHYDROGENASE"/>
    <property type="match status" value="1"/>
</dbReference>
<evidence type="ECO:0000256" key="2">
    <source>
        <dbReference type="ARBA" id="ARBA00008072"/>
    </source>
</evidence>
<name>A0AA35VY29_GEOBA</name>
<proteinExistence type="inferred from homology"/>
<dbReference type="GO" id="GO:0016491">
    <property type="term" value="F:oxidoreductase activity"/>
    <property type="evidence" value="ECO:0007669"/>
    <property type="project" value="UniProtKB-KW"/>
</dbReference>
<dbReference type="Gene3D" id="3.90.180.10">
    <property type="entry name" value="Medium-chain alcohol dehydrogenases, catalytic domain"/>
    <property type="match status" value="1"/>
</dbReference>
<dbReference type="GO" id="GO:0046872">
    <property type="term" value="F:metal ion binding"/>
    <property type="evidence" value="ECO:0007669"/>
    <property type="project" value="UniProtKB-KW"/>
</dbReference>
<accession>A0AA35VY29</accession>
<keyword evidence="11" id="KW-1185">Reference proteome</keyword>
<sequence length="218" mass="23016">MDEWEFTPVPDDVTDEQAALTEPCAVTVHAVRLSDVKLGDAVVVLGAGPIGLLCMQTARAAGATTVIVSEPAPGRAEAARRLGADAVINPLDGNLEAQVMELTGGAGPQVVFECAAAPSTMEQALDLCAKGGQVVMLAIAWEPTAVLPPNWMAREVRMQSSFGTQPQDWRIALDLMRQGLVSVDHMLTGTNFVPLEGIQGAFEALCRPTNQLQMVVAL</sequence>
<reference evidence="10" key="1">
    <citation type="submission" date="2023-03" db="EMBL/GenBank/DDBJ databases">
        <authorList>
            <person name="Steffen K."/>
            <person name="Cardenas P."/>
        </authorList>
    </citation>
    <scope>NUCLEOTIDE SEQUENCE</scope>
</reference>
<dbReference type="Gene3D" id="3.40.50.720">
    <property type="entry name" value="NAD(P)-binding Rossmann-like Domain"/>
    <property type="match status" value="1"/>
</dbReference>
<keyword evidence="4" id="KW-0862">Zinc</keyword>
<organism evidence="10 11">
    <name type="scientific">Geodia barretti</name>
    <name type="common">Barrett's horny sponge</name>
    <dbReference type="NCBI Taxonomy" id="519541"/>
    <lineage>
        <taxon>Eukaryota</taxon>
        <taxon>Metazoa</taxon>
        <taxon>Porifera</taxon>
        <taxon>Demospongiae</taxon>
        <taxon>Heteroscleromorpha</taxon>
        <taxon>Tetractinellida</taxon>
        <taxon>Astrophorina</taxon>
        <taxon>Geodiidae</taxon>
        <taxon>Geodia</taxon>
    </lineage>
</organism>
<evidence type="ECO:0000256" key="5">
    <source>
        <dbReference type="ARBA" id="ARBA00023002"/>
    </source>
</evidence>
<evidence type="ECO:0000313" key="11">
    <source>
        <dbReference type="Proteomes" id="UP001174909"/>
    </source>
</evidence>
<keyword evidence="5" id="KW-0560">Oxidoreductase</keyword>
<evidence type="ECO:0000256" key="8">
    <source>
        <dbReference type="ARBA" id="ARBA00032485"/>
    </source>
</evidence>
<evidence type="ECO:0000256" key="6">
    <source>
        <dbReference type="ARBA" id="ARBA00023027"/>
    </source>
</evidence>
<dbReference type="InterPro" id="IPR050129">
    <property type="entry name" value="Zn_alcohol_dh"/>
</dbReference>
<dbReference type="InterPro" id="IPR036291">
    <property type="entry name" value="NAD(P)-bd_dom_sf"/>
</dbReference>
<dbReference type="SUPFAM" id="SSF51735">
    <property type="entry name" value="NAD(P)-binding Rossmann-fold domains"/>
    <property type="match status" value="1"/>
</dbReference>
<protein>
    <recommendedName>
        <fullName evidence="7">Sorbitol dehydrogenase</fullName>
    </recommendedName>
    <alternativeName>
        <fullName evidence="8">Polyol dehydrogenase</fullName>
    </alternativeName>
</protein>
<evidence type="ECO:0000256" key="3">
    <source>
        <dbReference type="ARBA" id="ARBA00022723"/>
    </source>
</evidence>
<evidence type="ECO:0000256" key="4">
    <source>
        <dbReference type="ARBA" id="ARBA00022833"/>
    </source>
</evidence>
<dbReference type="PANTHER" id="PTHR43401">
    <property type="entry name" value="L-THREONINE 3-DEHYDROGENASE"/>
    <property type="match status" value="1"/>
</dbReference>
<gene>
    <name evidence="10" type="ORF">GBAR_LOCUS400</name>
</gene>
<feature type="domain" description="Alcohol dehydrogenase-like C-terminal" evidence="9">
    <location>
        <begin position="49"/>
        <end position="176"/>
    </location>
</feature>
<dbReference type="EMBL" id="CASHTH010000053">
    <property type="protein sequence ID" value="CAI7990056.1"/>
    <property type="molecule type" value="Genomic_DNA"/>
</dbReference>
<evidence type="ECO:0000313" key="10">
    <source>
        <dbReference type="EMBL" id="CAI7990056.1"/>
    </source>
</evidence>
<keyword evidence="3" id="KW-0479">Metal-binding</keyword>
<comment type="caution">
    <text evidence="10">The sequence shown here is derived from an EMBL/GenBank/DDBJ whole genome shotgun (WGS) entry which is preliminary data.</text>
</comment>
<evidence type="ECO:0000256" key="7">
    <source>
        <dbReference type="ARBA" id="ARBA00026132"/>
    </source>
</evidence>
<keyword evidence="6" id="KW-0520">NAD</keyword>
<dbReference type="InterPro" id="IPR013149">
    <property type="entry name" value="ADH-like_C"/>
</dbReference>
<evidence type="ECO:0000256" key="1">
    <source>
        <dbReference type="ARBA" id="ARBA00001947"/>
    </source>
</evidence>
<comment type="similarity">
    <text evidence="2">Belongs to the zinc-containing alcohol dehydrogenase family.</text>
</comment>
<dbReference type="Proteomes" id="UP001174909">
    <property type="component" value="Unassembled WGS sequence"/>
</dbReference>
<dbReference type="AlphaFoldDB" id="A0AA35VY29"/>
<dbReference type="FunFam" id="3.40.50.720:FF:000068">
    <property type="entry name" value="Sorbitol dehydrogenase"/>
    <property type="match status" value="1"/>
</dbReference>